<feature type="domain" description="Cytochrome C biogenesis protein transmembrane" evidence="8">
    <location>
        <begin position="5"/>
        <end position="188"/>
    </location>
</feature>
<dbReference type="EMBL" id="FMYU01000005">
    <property type="protein sequence ID" value="SDC44225.1"/>
    <property type="molecule type" value="Genomic_DNA"/>
</dbReference>
<evidence type="ECO:0000313" key="10">
    <source>
        <dbReference type="Proteomes" id="UP000199411"/>
    </source>
</evidence>
<sequence length="221" mass="24392">MYFSALFGGLLSFISPCILPLIPIYISYISGVTVKELKESKDKNVYKKAILNSIAFVLGFSVIFTLMGTSASYIGTIIVTNKILLAKISGILIIIFGILYIFKIDFIYKFLRINVQVKSVNLFTSFLVGIFFAFGWSPCVGPILSSILVIAANTASLSKGAMLLFIYSLGLGIPFILASIFMGFFVNSFNFLKTNLITYVMSIFLVSIGLYMFVNGRLPSF</sequence>
<evidence type="ECO:0000313" key="9">
    <source>
        <dbReference type="EMBL" id="SDC44225.1"/>
    </source>
</evidence>
<dbReference type="Pfam" id="PF02683">
    <property type="entry name" value="DsbD_TM"/>
    <property type="match status" value="1"/>
</dbReference>
<name>A0A1G6LNA4_9BACT</name>
<feature type="transmembrane region" description="Helical" evidence="7">
    <location>
        <begin position="196"/>
        <end position="214"/>
    </location>
</feature>
<evidence type="ECO:0000256" key="6">
    <source>
        <dbReference type="ARBA" id="ARBA00023136"/>
    </source>
</evidence>
<feature type="transmembrane region" description="Helical" evidence="7">
    <location>
        <begin position="164"/>
        <end position="184"/>
    </location>
</feature>
<gene>
    <name evidence="9" type="ORF">SAMN05660835_00849</name>
</gene>
<feature type="transmembrane region" description="Helical" evidence="7">
    <location>
        <begin position="49"/>
        <end position="71"/>
    </location>
</feature>
<keyword evidence="10" id="KW-1185">Reference proteome</keyword>
<evidence type="ECO:0000256" key="1">
    <source>
        <dbReference type="ARBA" id="ARBA00004141"/>
    </source>
</evidence>
<keyword evidence="3 7" id="KW-0812">Transmembrane</keyword>
<proteinExistence type="inferred from homology"/>
<dbReference type="PANTHER" id="PTHR31272:SF4">
    <property type="entry name" value="CYTOCHROME C-TYPE BIOGENESIS PROTEIN HI_1454-RELATED"/>
    <property type="match status" value="1"/>
</dbReference>
<keyword evidence="6 7" id="KW-0472">Membrane</keyword>
<dbReference type="OrthoDB" id="9803065at2"/>
<organism evidence="9 10">
    <name type="scientific">Desulfurella multipotens</name>
    <dbReference type="NCBI Taxonomy" id="79269"/>
    <lineage>
        <taxon>Bacteria</taxon>
        <taxon>Pseudomonadati</taxon>
        <taxon>Campylobacterota</taxon>
        <taxon>Desulfurellia</taxon>
        <taxon>Desulfurellales</taxon>
        <taxon>Desulfurellaceae</taxon>
        <taxon>Desulfurella</taxon>
    </lineage>
</organism>
<dbReference type="PANTHER" id="PTHR31272">
    <property type="entry name" value="CYTOCHROME C-TYPE BIOGENESIS PROTEIN HI_1454-RELATED"/>
    <property type="match status" value="1"/>
</dbReference>
<keyword evidence="5 7" id="KW-1133">Transmembrane helix</keyword>
<comment type="similarity">
    <text evidence="2">Belongs to the DsbD family.</text>
</comment>
<protein>
    <submittedName>
        <fullName evidence="9">Cytochrome c-type biogenesis protein</fullName>
    </submittedName>
</protein>
<accession>A0A1G6LNA4</accession>
<feature type="transmembrane region" description="Helical" evidence="7">
    <location>
        <begin position="122"/>
        <end position="152"/>
    </location>
</feature>
<evidence type="ECO:0000256" key="7">
    <source>
        <dbReference type="SAM" id="Phobius"/>
    </source>
</evidence>
<dbReference type="AlphaFoldDB" id="A0A1G6LNA4"/>
<evidence type="ECO:0000256" key="5">
    <source>
        <dbReference type="ARBA" id="ARBA00022989"/>
    </source>
</evidence>
<reference evidence="10" key="1">
    <citation type="submission" date="2016-10" db="EMBL/GenBank/DDBJ databases">
        <authorList>
            <person name="Varghese N."/>
            <person name="Submissions S."/>
        </authorList>
    </citation>
    <scope>NUCLEOTIDE SEQUENCE [LARGE SCALE GENOMIC DNA]</scope>
    <source>
        <strain evidence="10">DSM 8415</strain>
    </source>
</reference>
<dbReference type="InterPro" id="IPR051790">
    <property type="entry name" value="Cytochrome_c-biogenesis_DsbD"/>
</dbReference>
<dbReference type="GO" id="GO:0017004">
    <property type="term" value="P:cytochrome complex assembly"/>
    <property type="evidence" value="ECO:0007669"/>
    <property type="project" value="UniProtKB-KW"/>
</dbReference>
<evidence type="ECO:0000256" key="4">
    <source>
        <dbReference type="ARBA" id="ARBA00022748"/>
    </source>
</evidence>
<dbReference type="InterPro" id="IPR003834">
    <property type="entry name" value="Cyt_c_assmbl_TM_dom"/>
</dbReference>
<dbReference type="Proteomes" id="UP000199411">
    <property type="component" value="Unassembled WGS sequence"/>
</dbReference>
<keyword evidence="4" id="KW-0201">Cytochrome c-type biogenesis</keyword>
<feature type="transmembrane region" description="Helical" evidence="7">
    <location>
        <begin position="6"/>
        <end position="28"/>
    </location>
</feature>
<evidence type="ECO:0000259" key="8">
    <source>
        <dbReference type="Pfam" id="PF02683"/>
    </source>
</evidence>
<evidence type="ECO:0000256" key="2">
    <source>
        <dbReference type="ARBA" id="ARBA00006143"/>
    </source>
</evidence>
<feature type="transmembrane region" description="Helical" evidence="7">
    <location>
        <begin position="83"/>
        <end position="102"/>
    </location>
</feature>
<evidence type="ECO:0000256" key="3">
    <source>
        <dbReference type="ARBA" id="ARBA00022692"/>
    </source>
</evidence>
<dbReference type="GO" id="GO:0016020">
    <property type="term" value="C:membrane"/>
    <property type="evidence" value="ECO:0007669"/>
    <property type="project" value="UniProtKB-SubCell"/>
</dbReference>
<comment type="subcellular location">
    <subcellularLocation>
        <location evidence="1">Membrane</location>
        <topology evidence="1">Multi-pass membrane protein</topology>
    </subcellularLocation>
</comment>
<dbReference type="RefSeq" id="WP_092128396.1">
    <property type="nucleotide sequence ID" value="NZ_FMYU01000005.1"/>
</dbReference>